<dbReference type="AlphaFoldDB" id="A0A5N0UVN6"/>
<dbReference type="RefSeq" id="WP_144749428.1">
    <property type="nucleotide sequence ID" value="NZ_VMNW02000048.1"/>
</dbReference>
<sequence>MTHAAPNPGGFDPFFRQRKEEQLVESRRGAGEPNPGGHEEPAGVEEGDELVPPEGPFSLDRLRAHEEARAAARRAGNTGVAGEALQQVAADLVQLLDLARDQIKETGKGASRQRVRATFPKVKTGLEPAFTETAEFLGLAPERVADVQRTLARDGGVAPADRHQALKDVDALRAQVREATTGLDHEEADRLLSSVARLAVLEIAGGPPVKDSVQAGFAALATFALRDPATSAGEPGVWHERLNEQAKQTSYGEKVLVGVRCCAARVVTLSLDWEEKEQYWQLLGEIETARSPRPDLDGLVPRW</sequence>
<proteinExistence type="predicted"/>
<feature type="region of interest" description="Disordered" evidence="1">
    <location>
        <begin position="1"/>
        <end position="57"/>
    </location>
</feature>
<feature type="compositionally biased region" description="Basic and acidic residues" evidence="1">
    <location>
        <begin position="15"/>
        <end position="30"/>
    </location>
</feature>
<evidence type="ECO:0000256" key="1">
    <source>
        <dbReference type="SAM" id="MobiDB-lite"/>
    </source>
</evidence>
<evidence type="ECO:0000313" key="2">
    <source>
        <dbReference type="EMBL" id="KAA9156572.1"/>
    </source>
</evidence>
<dbReference type="Proteomes" id="UP000319769">
    <property type="component" value="Unassembled WGS sequence"/>
</dbReference>
<name>A0A5N0UVN6_9PSEU</name>
<accession>A0A5N0UVN6</accession>
<dbReference type="OrthoDB" id="3816430at2"/>
<evidence type="ECO:0000313" key="3">
    <source>
        <dbReference type="Proteomes" id="UP000319769"/>
    </source>
</evidence>
<feature type="compositionally biased region" description="Acidic residues" evidence="1">
    <location>
        <begin position="42"/>
        <end position="51"/>
    </location>
</feature>
<comment type="caution">
    <text evidence="2">The sequence shown here is derived from an EMBL/GenBank/DDBJ whole genome shotgun (WGS) entry which is preliminary data.</text>
</comment>
<keyword evidence="3" id="KW-1185">Reference proteome</keyword>
<reference evidence="2" key="1">
    <citation type="submission" date="2019-09" db="EMBL/GenBank/DDBJ databases">
        <authorList>
            <person name="Teo W.F.A."/>
            <person name="Duangmal K."/>
        </authorList>
    </citation>
    <scope>NUCLEOTIDE SEQUENCE [LARGE SCALE GENOMIC DNA]</scope>
    <source>
        <strain evidence="2">K81G1</strain>
    </source>
</reference>
<organism evidence="2 3">
    <name type="scientific">Amycolatopsis acidicola</name>
    <dbReference type="NCBI Taxonomy" id="2596893"/>
    <lineage>
        <taxon>Bacteria</taxon>
        <taxon>Bacillati</taxon>
        <taxon>Actinomycetota</taxon>
        <taxon>Actinomycetes</taxon>
        <taxon>Pseudonocardiales</taxon>
        <taxon>Pseudonocardiaceae</taxon>
        <taxon>Amycolatopsis</taxon>
    </lineage>
</organism>
<gene>
    <name evidence="2" type="ORF">FPZ12_027390</name>
</gene>
<dbReference type="EMBL" id="VMNW02000048">
    <property type="protein sequence ID" value="KAA9156572.1"/>
    <property type="molecule type" value="Genomic_DNA"/>
</dbReference>
<protein>
    <submittedName>
        <fullName evidence="2">Uncharacterized protein</fullName>
    </submittedName>
</protein>